<feature type="domain" description="EGF-like" evidence="7">
    <location>
        <begin position="861"/>
        <end position="898"/>
    </location>
</feature>
<evidence type="ECO:0000256" key="5">
    <source>
        <dbReference type="ARBA" id="ARBA00023180"/>
    </source>
</evidence>
<evidence type="ECO:0000256" key="1">
    <source>
        <dbReference type="ARBA" id="ARBA00022536"/>
    </source>
</evidence>
<dbReference type="PRINTS" id="PR00010">
    <property type="entry name" value="EGFBLOOD"/>
</dbReference>
<dbReference type="InterPro" id="IPR003410">
    <property type="entry name" value="HYR_dom"/>
</dbReference>
<evidence type="ECO:0000313" key="10">
    <source>
        <dbReference type="Proteomes" id="UP001152320"/>
    </source>
</evidence>
<dbReference type="GO" id="GO:0032991">
    <property type="term" value="C:protein-containing complex"/>
    <property type="evidence" value="ECO:0007669"/>
    <property type="project" value="TreeGrafter"/>
</dbReference>
<evidence type="ECO:0000256" key="2">
    <source>
        <dbReference type="ARBA" id="ARBA00022729"/>
    </source>
</evidence>
<dbReference type="Gene3D" id="2.10.25.10">
    <property type="entry name" value="Laminin"/>
    <property type="match status" value="13"/>
</dbReference>
<feature type="disulfide bond" evidence="6">
    <location>
        <begin position="548"/>
        <end position="557"/>
    </location>
</feature>
<feature type="domain" description="EGF-like" evidence="7">
    <location>
        <begin position="938"/>
        <end position="974"/>
    </location>
</feature>
<feature type="domain" description="EGF-like" evidence="7">
    <location>
        <begin position="609"/>
        <end position="655"/>
    </location>
</feature>
<dbReference type="CDD" id="cd00054">
    <property type="entry name" value="EGF_CA"/>
    <property type="match status" value="9"/>
</dbReference>
<feature type="domain" description="HYR" evidence="8">
    <location>
        <begin position="180"/>
        <end position="264"/>
    </location>
</feature>
<feature type="disulfide bond" evidence="6">
    <location>
        <begin position="591"/>
        <end position="600"/>
    </location>
</feature>
<sequence length="1126" mass="118160">MIWVQIRRLEPRGTTRPGPPNCPDSAVTVTTVGGSASAVATYGPFTCSDAEQGSIIASCNPMSGTPFNIGGNNVVTCTCTDNGGLQSSCTFFVNVTRGNTQPGPPNCPFDGVTVFTVGGSARATYGPFVCSDAEQGSIITTCNPASGTTFSIGGNNVVTCTCTDNGGLQSSCTFFVNIMQENAPPGPPDCPNNGVTVVTVGGSTTAVATYGPFVCSDAEQGPITATCNPVSGTTFSIGNNVVACTCTDNGGRRSSCTFFVNIIRGNTPPGPPNCPNNGVTVVTIGGSLTAVATYGPFVCSDAEQGPITATCNPVSGSQFSIGGLNTVTCTCTDNGGLQSNCNFRVTVSCSDACSFNNRCVNGGTCRVYPGSCTQTFCDCPPCFTGADCQIDTPIQASSLPLLPLNHFHDRYDFDIFIRSALVMSIDVKMEDSVFQTDKAVTPTPVFVLDAQPDRSVMQVTVVFCDKIICGVIKPYKVFNPCSRSPCLNGGVCTNIAETCASYSCACTGCFTGYNCQTPIPDPCLAAPCLNGGSCRRELGTCFGYTCQCLPGFEGVVCENNAVILRDPCASFPCQHYGWCIPLGGNDFKCLCRSQYTGIQCADMTANVIGSNSCLTNRCSNGGTCFNSYNSNSGSIIFAPQYTCVCAPGFAGQNCNLPTAFNTQLDTCTTAGVVCLNGGTCRNTFCSFSGDIGTYCECRIGFYGERCQIVDVNPCQSNPCRNDGQCTPFKNYFDCQCLATFSGPTCEVVGPRGSCIINPCRNGGTCFDGIAGFICLCTPFYTGVFCETFIQQEGCFFNPCLNGGTCLDGFRCLCPPSFTGPTCATFIPQPECPINPCLNGGTCLEGFRCLCLPFYTGPTCATFCASRPCLNGGTCIDLTNAIGSFLCLCTSSFSGRNCEIRSSPCSSNPCVNGGTCSGSSNGFFCLCLPPFTGLTCQDGSSPCSSNPCVNGGTCSGSSNGFFCLCLPPFTGLTCQDGALVYNPGDSLVITSPEFPLAYPPGETQSVVVTSTVNLRVALTFFEVSSLEQLSIGRGSVIGQNRLEEYRNGLFGCTPNEDCVTPINGNTFWVQFVSNANIVADGQGYVLTVAQVMLLIEMIESGPLLIFPPMYRLKMQMWKMSSEESLHG</sequence>
<dbReference type="PROSITE" id="PS01186">
    <property type="entry name" value="EGF_2"/>
    <property type="match status" value="5"/>
</dbReference>
<dbReference type="InterPro" id="IPR000742">
    <property type="entry name" value="EGF"/>
</dbReference>
<dbReference type="InterPro" id="IPR000152">
    <property type="entry name" value="EGF-type_Asp/Asn_hydroxyl_site"/>
</dbReference>
<feature type="disulfide bond" evidence="6">
    <location>
        <begin position="813"/>
        <end position="822"/>
    </location>
</feature>
<feature type="disulfide bond" evidence="6">
    <location>
        <begin position="379"/>
        <end position="388"/>
    </location>
</feature>
<evidence type="ECO:0000256" key="6">
    <source>
        <dbReference type="PROSITE-ProRule" id="PRU00076"/>
    </source>
</evidence>
<comment type="caution">
    <text evidence="6">Lacks conserved residue(s) required for the propagation of feature annotation.</text>
</comment>
<feature type="disulfide bond" evidence="6">
    <location>
        <begin position="506"/>
        <end position="515"/>
    </location>
</feature>
<dbReference type="PROSITE" id="PS50026">
    <property type="entry name" value="EGF_3"/>
    <property type="match status" value="13"/>
</dbReference>
<feature type="domain" description="EGF-like" evidence="7">
    <location>
        <begin position="710"/>
        <end position="746"/>
    </location>
</feature>
<dbReference type="OrthoDB" id="6132182at2759"/>
<feature type="domain" description="EGF-like" evidence="7">
    <location>
        <begin position="750"/>
        <end position="786"/>
    </location>
</feature>
<feature type="disulfide bond" evidence="6">
    <location>
        <begin position="964"/>
        <end position="973"/>
    </location>
</feature>
<feature type="disulfide bond" evidence="6">
    <location>
        <begin position="850"/>
        <end position="859"/>
    </location>
</feature>
<keyword evidence="2" id="KW-0732">Signal</keyword>
<dbReference type="InterPro" id="IPR035914">
    <property type="entry name" value="Sperma_CUB_dom_sf"/>
</dbReference>
<feature type="domain" description="EGF-like" evidence="7">
    <location>
        <begin position="900"/>
        <end position="936"/>
    </location>
</feature>
<dbReference type="InterPro" id="IPR013032">
    <property type="entry name" value="EGF-like_CS"/>
</dbReference>
<name>A0A9Q1BWW0_HOLLE</name>
<evidence type="ECO:0000256" key="3">
    <source>
        <dbReference type="ARBA" id="ARBA00022737"/>
    </source>
</evidence>
<dbReference type="PROSITE" id="PS00010">
    <property type="entry name" value="ASX_HYDROXYL"/>
    <property type="match status" value="1"/>
</dbReference>
<dbReference type="GO" id="GO:0007157">
    <property type="term" value="P:heterophilic cell-cell adhesion via plasma membrane cell adhesion molecules"/>
    <property type="evidence" value="ECO:0007669"/>
    <property type="project" value="TreeGrafter"/>
</dbReference>
<dbReference type="SMART" id="SM00181">
    <property type="entry name" value="EGF"/>
    <property type="match status" value="13"/>
</dbReference>
<feature type="domain" description="HYR" evidence="8">
    <location>
        <begin position="12"/>
        <end position="97"/>
    </location>
</feature>
<feature type="domain" description="EGF-like" evidence="7">
    <location>
        <begin position="827"/>
        <end position="860"/>
    </location>
</feature>
<dbReference type="PANTHER" id="PTHR24049">
    <property type="entry name" value="CRUMBS FAMILY MEMBER"/>
    <property type="match status" value="1"/>
</dbReference>
<dbReference type="PROSITE" id="PS50825">
    <property type="entry name" value="HYR"/>
    <property type="match status" value="3"/>
</dbReference>
<accession>A0A9Q1BWW0</accession>
<feature type="disulfide bond" evidence="6">
    <location>
        <begin position="888"/>
        <end position="897"/>
    </location>
</feature>
<dbReference type="InterPro" id="IPR001881">
    <property type="entry name" value="EGF-like_Ca-bd_dom"/>
</dbReference>
<protein>
    <submittedName>
        <fullName evidence="9">Fibropellin-1</fullName>
    </submittedName>
</protein>
<feature type="disulfide bond" evidence="6">
    <location>
        <begin position="645"/>
        <end position="654"/>
    </location>
</feature>
<feature type="disulfide bond" evidence="6">
    <location>
        <begin position="697"/>
        <end position="706"/>
    </location>
</feature>
<evidence type="ECO:0000259" key="8">
    <source>
        <dbReference type="PROSITE" id="PS50825"/>
    </source>
</evidence>
<dbReference type="GO" id="GO:0005509">
    <property type="term" value="F:calcium ion binding"/>
    <property type="evidence" value="ECO:0007669"/>
    <property type="project" value="InterPro"/>
</dbReference>
<keyword evidence="5" id="KW-0325">Glycoprotein</keyword>
<evidence type="ECO:0000256" key="4">
    <source>
        <dbReference type="ARBA" id="ARBA00023157"/>
    </source>
</evidence>
<dbReference type="InterPro" id="IPR051022">
    <property type="entry name" value="Notch_Cell-Fate_Det"/>
</dbReference>
<feature type="disulfide bond" evidence="6">
    <location>
        <begin position="776"/>
        <end position="785"/>
    </location>
</feature>
<dbReference type="SMART" id="SM00179">
    <property type="entry name" value="EGF_CA"/>
    <property type="match status" value="11"/>
</dbReference>
<proteinExistence type="predicted"/>
<dbReference type="AlphaFoldDB" id="A0A9Q1BWW0"/>
<dbReference type="Pfam" id="PF02494">
    <property type="entry name" value="HYR"/>
    <property type="match status" value="4"/>
</dbReference>
<feature type="disulfide bond" evidence="6">
    <location>
        <begin position="736"/>
        <end position="745"/>
    </location>
</feature>
<dbReference type="FunFam" id="2.10.25.10:FF:000472">
    <property type="entry name" value="Uncharacterized protein, isoform A"/>
    <property type="match status" value="1"/>
</dbReference>
<reference evidence="9" key="1">
    <citation type="submission" date="2021-10" db="EMBL/GenBank/DDBJ databases">
        <title>Tropical sea cucumber genome reveals ecological adaptation and Cuvierian tubules defense mechanism.</title>
        <authorList>
            <person name="Chen T."/>
        </authorList>
    </citation>
    <scope>NUCLEOTIDE SEQUENCE</scope>
    <source>
        <strain evidence="9">Nanhai2018</strain>
        <tissue evidence="9">Muscle</tissue>
    </source>
</reference>
<comment type="caution">
    <text evidence="9">The sequence shown here is derived from an EMBL/GenBank/DDBJ whole genome shotgun (WGS) entry which is preliminary data.</text>
</comment>
<evidence type="ECO:0000259" key="7">
    <source>
        <dbReference type="PROSITE" id="PS50026"/>
    </source>
</evidence>
<feature type="domain" description="EGF-like" evidence="7">
    <location>
        <begin position="790"/>
        <end position="823"/>
    </location>
</feature>
<feature type="domain" description="HYR" evidence="8">
    <location>
        <begin position="265"/>
        <end position="349"/>
    </location>
</feature>
<dbReference type="PROSITE" id="PS00022">
    <property type="entry name" value="EGF_1"/>
    <property type="match status" value="13"/>
</dbReference>
<dbReference type="SUPFAM" id="SSF57196">
    <property type="entry name" value="EGF/Laminin"/>
    <property type="match status" value="11"/>
</dbReference>
<keyword evidence="10" id="KW-1185">Reference proteome</keyword>
<dbReference type="Proteomes" id="UP001152320">
    <property type="component" value="Chromosome 10"/>
</dbReference>
<dbReference type="GO" id="GO:0005886">
    <property type="term" value="C:plasma membrane"/>
    <property type="evidence" value="ECO:0007669"/>
    <property type="project" value="TreeGrafter"/>
</dbReference>
<feature type="domain" description="EGF-like" evidence="7">
    <location>
        <begin position="564"/>
        <end position="601"/>
    </location>
</feature>
<dbReference type="FunFam" id="2.10.25.10:FF:000095">
    <property type="entry name" value="Notch, isoform B"/>
    <property type="match status" value="3"/>
</dbReference>
<dbReference type="FunFam" id="2.10.25.10:FF:000012">
    <property type="entry name" value="Delta-like protein"/>
    <property type="match status" value="1"/>
</dbReference>
<gene>
    <name evidence="9" type="ORF">HOLleu_21124</name>
</gene>
<feature type="domain" description="EGF-like" evidence="7">
    <location>
        <begin position="519"/>
        <end position="558"/>
    </location>
</feature>
<dbReference type="EMBL" id="JAIZAY010000010">
    <property type="protein sequence ID" value="KAJ8034337.1"/>
    <property type="molecule type" value="Genomic_DNA"/>
</dbReference>
<dbReference type="SUPFAM" id="SSF49854">
    <property type="entry name" value="Spermadhesin, CUB domain"/>
    <property type="match status" value="1"/>
</dbReference>
<keyword evidence="1 6" id="KW-0245">EGF-like domain</keyword>
<dbReference type="GO" id="GO:0045197">
    <property type="term" value="P:establishment or maintenance of epithelial cell apical/basal polarity"/>
    <property type="evidence" value="ECO:0007669"/>
    <property type="project" value="TreeGrafter"/>
</dbReference>
<keyword evidence="3" id="KW-0677">Repeat</keyword>
<dbReference type="Pfam" id="PF12661">
    <property type="entry name" value="hEGF"/>
    <property type="match status" value="1"/>
</dbReference>
<feature type="domain" description="EGF-like" evidence="7">
    <location>
        <begin position="350"/>
        <end position="389"/>
    </location>
</feature>
<feature type="domain" description="EGF-like" evidence="7">
    <location>
        <begin position="477"/>
        <end position="516"/>
    </location>
</feature>
<dbReference type="Pfam" id="PF00008">
    <property type="entry name" value="EGF"/>
    <property type="match status" value="6"/>
</dbReference>
<feature type="domain" description="EGF-like" evidence="7">
    <location>
        <begin position="663"/>
        <end position="707"/>
    </location>
</feature>
<dbReference type="PANTHER" id="PTHR24049:SF22">
    <property type="entry name" value="DROSOPHILA CRUMBS HOMOLOG"/>
    <property type="match status" value="1"/>
</dbReference>
<organism evidence="9 10">
    <name type="scientific">Holothuria leucospilota</name>
    <name type="common">Black long sea cucumber</name>
    <name type="synonym">Mertensiothuria leucospilota</name>
    <dbReference type="NCBI Taxonomy" id="206669"/>
    <lineage>
        <taxon>Eukaryota</taxon>
        <taxon>Metazoa</taxon>
        <taxon>Echinodermata</taxon>
        <taxon>Eleutherozoa</taxon>
        <taxon>Echinozoa</taxon>
        <taxon>Holothuroidea</taxon>
        <taxon>Aspidochirotacea</taxon>
        <taxon>Aspidochirotida</taxon>
        <taxon>Holothuriidae</taxon>
        <taxon>Holothuria</taxon>
    </lineage>
</organism>
<evidence type="ECO:0000313" key="9">
    <source>
        <dbReference type="EMBL" id="KAJ8034337.1"/>
    </source>
</evidence>
<keyword evidence="4 6" id="KW-1015">Disulfide bond</keyword>
<feature type="disulfide bond" evidence="6">
    <location>
        <begin position="926"/>
        <end position="935"/>
    </location>
</feature>